<dbReference type="GO" id="GO:0044281">
    <property type="term" value="P:small molecule metabolic process"/>
    <property type="evidence" value="ECO:0007669"/>
    <property type="project" value="UniProtKB-ARBA"/>
</dbReference>
<keyword evidence="3" id="KW-0460">Magnesium</keyword>
<dbReference type="AlphaFoldDB" id="A0A562VDL9"/>
<name>A0A562VDL9_9ACTN</name>
<dbReference type="GO" id="GO:0016787">
    <property type="term" value="F:hydrolase activity"/>
    <property type="evidence" value="ECO:0007669"/>
    <property type="project" value="UniProtKB-KW"/>
</dbReference>
<dbReference type="SFLD" id="SFLDG01129">
    <property type="entry name" value="C1.5:_HAD__Beta-PGM__Phosphata"/>
    <property type="match status" value="1"/>
</dbReference>
<organism evidence="4 5">
    <name type="scientific">Stackebrandtia albiflava</name>
    <dbReference type="NCBI Taxonomy" id="406432"/>
    <lineage>
        <taxon>Bacteria</taxon>
        <taxon>Bacillati</taxon>
        <taxon>Actinomycetota</taxon>
        <taxon>Actinomycetes</taxon>
        <taxon>Glycomycetales</taxon>
        <taxon>Glycomycetaceae</taxon>
        <taxon>Stackebrandtia</taxon>
    </lineage>
</organism>
<dbReference type="PANTHER" id="PTHR46470">
    <property type="entry name" value="N-ACYLNEURAMINATE-9-PHOSPHATASE"/>
    <property type="match status" value="1"/>
</dbReference>
<proteinExistence type="predicted"/>
<comment type="caution">
    <text evidence="4">The sequence shown here is derived from an EMBL/GenBank/DDBJ whole genome shotgun (WGS) entry which is preliminary data.</text>
</comment>
<dbReference type="PANTHER" id="PTHR46470:SF4">
    <property type="entry name" value="5-AMINO-6-(5-PHOSPHO-D-RIBITYLAMINO)URACIL PHOSPHATASE YIGB"/>
    <property type="match status" value="1"/>
</dbReference>
<dbReference type="InterPro" id="IPR023214">
    <property type="entry name" value="HAD_sf"/>
</dbReference>
<keyword evidence="2 4" id="KW-0378">Hydrolase</keyword>
<dbReference type="RefSeq" id="WP_147135392.1">
    <property type="nucleotide sequence ID" value="NZ_BAABIJ010000001.1"/>
</dbReference>
<keyword evidence="5" id="KW-1185">Reference proteome</keyword>
<dbReference type="Gene3D" id="3.40.50.1000">
    <property type="entry name" value="HAD superfamily/HAD-like"/>
    <property type="match status" value="1"/>
</dbReference>
<dbReference type="Proteomes" id="UP000321617">
    <property type="component" value="Unassembled WGS sequence"/>
</dbReference>
<gene>
    <name evidence="4" type="ORF">LX16_1630</name>
</gene>
<dbReference type="Gene3D" id="1.20.120.710">
    <property type="entry name" value="Haloacid dehalogenase hydrolase-like domain"/>
    <property type="match status" value="1"/>
</dbReference>
<dbReference type="InterPro" id="IPR036412">
    <property type="entry name" value="HAD-like_sf"/>
</dbReference>
<comment type="cofactor">
    <cofactor evidence="1">
        <name>Mg(2+)</name>
        <dbReference type="ChEBI" id="CHEBI:18420"/>
    </cofactor>
</comment>
<accession>A0A562VDL9</accession>
<dbReference type="SFLD" id="SFLDS00003">
    <property type="entry name" value="Haloacid_Dehalogenase"/>
    <property type="match status" value="1"/>
</dbReference>
<dbReference type="EMBL" id="VLLL01000005">
    <property type="protein sequence ID" value="TWJ15911.1"/>
    <property type="molecule type" value="Genomic_DNA"/>
</dbReference>
<dbReference type="NCBIfam" id="TIGR01549">
    <property type="entry name" value="HAD-SF-IA-v1"/>
    <property type="match status" value="1"/>
</dbReference>
<evidence type="ECO:0000256" key="2">
    <source>
        <dbReference type="ARBA" id="ARBA00022801"/>
    </source>
</evidence>
<evidence type="ECO:0000313" key="5">
    <source>
        <dbReference type="Proteomes" id="UP000321617"/>
    </source>
</evidence>
<reference evidence="4 5" key="1">
    <citation type="journal article" date="2013" name="Stand. Genomic Sci.">
        <title>Genomic Encyclopedia of Type Strains, Phase I: The one thousand microbial genomes (KMG-I) project.</title>
        <authorList>
            <person name="Kyrpides N.C."/>
            <person name="Woyke T."/>
            <person name="Eisen J.A."/>
            <person name="Garrity G."/>
            <person name="Lilburn T.G."/>
            <person name="Beck B.J."/>
            <person name="Whitman W.B."/>
            <person name="Hugenholtz P."/>
            <person name="Klenk H.P."/>
        </authorList>
    </citation>
    <scope>NUCLEOTIDE SEQUENCE [LARGE SCALE GENOMIC DNA]</scope>
    <source>
        <strain evidence="4 5">DSM 45044</strain>
    </source>
</reference>
<sequence>MPIMGVLFDIDDTLVDHSASEAVGLLAHLESEGLLDQFPDHATALSVWRDIMDRHYARFLEGEVTYTGQQLARTREFLAHTINSTHADLSDAEATAWFAGYKAHRHAVRSAFPDAEPVLRKLVPDYRLGVVSNSSVKRQRHKLDLFGLLPYFGDTLVCSNEHGVAKPAASIFLAGCALLGLHPNEVAYVGDKYDIDAVGAHEAGLHAYWLDRANTGVSTAIDPGIHVIGSLDELPAALTSPPR</sequence>
<dbReference type="OrthoDB" id="9810501at2"/>
<dbReference type="InterPro" id="IPR006439">
    <property type="entry name" value="HAD-SF_hydro_IA"/>
</dbReference>
<evidence type="ECO:0000313" key="4">
    <source>
        <dbReference type="EMBL" id="TWJ15911.1"/>
    </source>
</evidence>
<dbReference type="InterPro" id="IPR051400">
    <property type="entry name" value="HAD-like_hydrolase"/>
</dbReference>
<dbReference type="SUPFAM" id="SSF56784">
    <property type="entry name" value="HAD-like"/>
    <property type="match status" value="1"/>
</dbReference>
<dbReference type="Pfam" id="PF00702">
    <property type="entry name" value="Hydrolase"/>
    <property type="match status" value="1"/>
</dbReference>
<evidence type="ECO:0000256" key="3">
    <source>
        <dbReference type="ARBA" id="ARBA00022842"/>
    </source>
</evidence>
<evidence type="ECO:0000256" key="1">
    <source>
        <dbReference type="ARBA" id="ARBA00001946"/>
    </source>
</evidence>
<protein>
    <submittedName>
        <fullName evidence="4">Putative hydrolase of the HAD superfamily</fullName>
    </submittedName>
</protein>